<dbReference type="InterPro" id="IPR011009">
    <property type="entry name" value="Kinase-like_dom_sf"/>
</dbReference>
<evidence type="ECO:0000256" key="5">
    <source>
        <dbReference type="ARBA" id="ARBA00022777"/>
    </source>
</evidence>
<evidence type="ECO:0000313" key="14">
    <source>
        <dbReference type="Proteomes" id="UP001165060"/>
    </source>
</evidence>
<dbReference type="EC" id="2.7.11.1" evidence="1"/>
<organism evidence="13 14">
    <name type="scientific">Tetraparma gracilis</name>
    <dbReference type="NCBI Taxonomy" id="2962635"/>
    <lineage>
        <taxon>Eukaryota</taxon>
        <taxon>Sar</taxon>
        <taxon>Stramenopiles</taxon>
        <taxon>Ochrophyta</taxon>
        <taxon>Bolidophyceae</taxon>
        <taxon>Parmales</taxon>
        <taxon>Triparmaceae</taxon>
        <taxon>Tetraparma</taxon>
    </lineage>
</organism>
<proteinExistence type="inferred from homology"/>
<keyword evidence="2" id="KW-0723">Serine/threonine-protein kinase</keyword>
<keyword evidence="5" id="KW-0418">Kinase</keyword>
<dbReference type="PANTHER" id="PTHR11042">
    <property type="entry name" value="EUKARYOTIC TRANSLATION INITIATION FACTOR 2-ALPHA KINASE EIF2-ALPHA KINASE -RELATED"/>
    <property type="match status" value="1"/>
</dbReference>
<reference evidence="13 14" key="1">
    <citation type="journal article" date="2023" name="Commun. Biol.">
        <title>Genome analysis of Parmales, the sister group of diatoms, reveals the evolutionary specialization of diatoms from phago-mixotrophs to photoautotrophs.</title>
        <authorList>
            <person name="Ban H."/>
            <person name="Sato S."/>
            <person name="Yoshikawa S."/>
            <person name="Yamada K."/>
            <person name="Nakamura Y."/>
            <person name="Ichinomiya M."/>
            <person name="Sato N."/>
            <person name="Blanc-Mathieu R."/>
            <person name="Endo H."/>
            <person name="Kuwata A."/>
            <person name="Ogata H."/>
        </authorList>
    </citation>
    <scope>NUCLEOTIDE SEQUENCE [LARGE SCALE GENOMIC DNA]</scope>
</reference>
<evidence type="ECO:0000256" key="7">
    <source>
        <dbReference type="ARBA" id="ARBA00023193"/>
    </source>
</evidence>
<name>A0ABQ6MEY3_9STRA</name>
<dbReference type="Gene3D" id="3.30.200.20">
    <property type="entry name" value="Phosphorylase Kinase, domain 1"/>
    <property type="match status" value="1"/>
</dbReference>
<comment type="catalytic activity">
    <reaction evidence="10">
        <text>L-seryl-[protein] + ATP = O-phospho-L-seryl-[protein] + ADP + H(+)</text>
        <dbReference type="Rhea" id="RHEA:17989"/>
        <dbReference type="Rhea" id="RHEA-COMP:9863"/>
        <dbReference type="Rhea" id="RHEA-COMP:11604"/>
        <dbReference type="ChEBI" id="CHEBI:15378"/>
        <dbReference type="ChEBI" id="CHEBI:29999"/>
        <dbReference type="ChEBI" id="CHEBI:30616"/>
        <dbReference type="ChEBI" id="CHEBI:83421"/>
        <dbReference type="ChEBI" id="CHEBI:456216"/>
        <dbReference type="EC" id="2.7.11.1"/>
    </reaction>
    <physiologicalReaction direction="left-to-right" evidence="10">
        <dbReference type="Rhea" id="RHEA:17990"/>
    </physiologicalReaction>
</comment>
<dbReference type="Proteomes" id="UP001165060">
    <property type="component" value="Unassembled WGS sequence"/>
</dbReference>
<evidence type="ECO:0000256" key="4">
    <source>
        <dbReference type="ARBA" id="ARBA00022741"/>
    </source>
</evidence>
<dbReference type="SMART" id="SM00220">
    <property type="entry name" value="S_TKc"/>
    <property type="match status" value="1"/>
</dbReference>
<feature type="compositionally biased region" description="Basic and acidic residues" evidence="11">
    <location>
        <begin position="92"/>
        <end position="111"/>
    </location>
</feature>
<evidence type="ECO:0000256" key="9">
    <source>
        <dbReference type="ARBA" id="ARBA00048659"/>
    </source>
</evidence>
<accession>A0ABQ6MEY3</accession>
<keyword evidence="14" id="KW-1185">Reference proteome</keyword>
<evidence type="ECO:0000256" key="1">
    <source>
        <dbReference type="ARBA" id="ARBA00012513"/>
    </source>
</evidence>
<keyword evidence="3" id="KW-0808">Transferase</keyword>
<dbReference type="Pfam" id="PF00069">
    <property type="entry name" value="Pkinase"/>
    <property type="match status" value="1"/>
</dbReference>
<comment type="catalytic activity">
    <reaction evidence="9">
        <text>L-threonyl-[protein] + ATP = O-phospho-L-threonyl-[protein] + ADP + H(+)</text>
        <dbReference type="Rhea" id="RHEA:46608"/>
        <dbReference type="Rhea" id="RHEA-COMP:11060"/>
        <dbReference type="Rhea" id="RHEA-COMP:11605"/>
        <dbReference type="ChEBI" id="CHEBI:15378"/>
        <dbReference type="ChEBI" id="CHEBI:30013"/>
        <dbReference type="ChEBI" id="CHEBI:30616"/>
        <dbReference type="ChEBI" id="CHEBI:61977"/>
        <dbReference type="ChEBI" id="CHEBI:456216"/>
        <dbReference type="EC" id="2.7.11.1"/>
    </reaction>
    <physiologicalReaction direction="left-to-right" evidence="9">
        <dbReference type="Rhea" id="RHEA:46609"/>
    </physiologicalReaction>
</comment>
<comment type="caution">
    <text evidence="13">The sequence shown here is derived from an EMBL/GenBank/DDBJ whole genome shotgun (WGS) entry which is preliminary data.</text>
</comment>
<feature type="compositionally biased region" description="Polar residues" evidence="11">
    <location>
        <begin position="289"/>
        <end position="300"/>
    </location>
</feature>
<dbReference type="InterPro" id="IPR050339">
    <property type="entry name" value="CC_SR_Kinase"/>
</dbReference>
<sequence length="511" mass="54805">PPPFPQVLREVKILAVLDHPNIVRYYTSWLEVDTGSESQDTDDIDASMSAMSFSASASARPQKPGGSRLTVKQQRRRAAERGGSGEGEADDLGFRWERDESAADELSRWSEEEGGGEGGEEPTAGTPDGGSAWSEDSLDRGSGASPPPSPSASGFTGSTLSRPDATAEYVTMDGNGSPPRGQAKRFILYIQMSYCSQRTLRDFLSSPAQRDARGREGESEGLDIPRALELFSQVAKGVKYVHSHGLIHRDLKPSNCFVDDGVVKIGDFGLSREISTSAPAADPDASFEAPQNRSSDGASLSMTNTAGVGTYVYASPEQIASRDYDASTDVYSLGIMLLELTYAMYSMHERSLVLGELHNGKFPATWLKTVGVEFPELHEFIARMVDHKASLRPTADNVVVKIDQILGRLTVLSLDRSKSRGDGAVLLRVEAKDASAAFPATIAMIEAAAPGVKIEQYGLRGVGGETVMEFAISGVTGEATADLSNILNALNESEVVGVVRQVSEKHQSFSE</sequence>
<dbReference type="SUPFAM" id="SSF56112">
    <property type="entry name" value="Protein kinase-like (PK-like)"/>
    <property type="match status" value="1"/>
</dbReference>
<comment type="similarity">
    <text evidence="8">Belongs to the protein kinase superfamily. Ser/Thr protein kinase family. GCN2 subfamily.</text>
</comment>
<feature type="compositionally biased region" description="Low complexity" evidence="11">
    <location>
        <begin position="277"/>
        <end position="286"/>
    </location>
</feature>
<feature type="region of interest" description="Disordered" evidence="11">
    <location>
        <begin position="52"/>
        <end position="161"/>
    </location>
</feature>
<evidence type="ECO:0000256" key="11">
    <source>
        <dbReference type="SAM" id="MobiDB-lite"/>
    </source>
</evidence>
<dbReference type="InterPro" id="IPR008271">
    <property type="entry name" value="Ser/Thr_kinase_AS"/>
</dbReference>
<dbReference type="EMBL" id="BRYB01001400">
    <property type="protein sequence ID" value="GMI24826.1"/>
    <property type="molecule type" value="Genomic_DNA"/>
</dbReference>
<dbReference type="InterPro" id="IPR000719">
    <property type="entry name" value="Prot_kinase_dom"/>
</dbReference>
<keyword evidence="7" id="KW-0652">Protein synthesis inhibitor</keyword>
<evidence type="ECO:0000256" key="10">
    <source>
        <dbReference type="ARBA" id="ARBA00048977"/>
    </source>
</evidence>
<feature type="domain" description="Protein kinase" evidence="12">
    <location>
        <begin position="1"/>
        <end position="406"/>
    </location>
</feature>
<feature type="region of interest" description="Disordered" evidence="11">
    <location>
        <begin position="277"/>
        <end position="300"/>
    </location>
</feature>
<dbReference type="PANTHER" id="PTHR11042:SF160">
    <property type="entry name" value="EUKARYOTIC TRANSLATION INITIATION FACTOR 2-ALPHA KINASE 1"/>
    <property type="match status" value="1"/>
</dbReference>
<dbReference type="Gene3D" id="1.10.510.10">
    <property type="entry name" value="Transferase(Phosphotransferase) domain 1"/>
    <property type="match status" value="1"/>
</dbReference>
<evidence type="ECO:0000256" key="6">
    <source>
        <dbReference type="ARBA" id="ARBA00022840"/>
    </source>
</evidence>
<evidence type="ECO:0000256" key="8">
    <source>
        <dbReference type="ARBA" id="ARBA00037982"/>
    </source>
</evidence>
<feature type="non-terminal residue" evidence="13">
    <location>
        <position position="1"/>
    </location>
</feature>
<evidence type="ECO:0000256" key="2">
    <source>
        <dbReference type="ARBA" id="ARBA00022527"/>
    </source>
</evidence>
<gene>
    <name evidence="13" type="ORF">TeGR_g13166</name>
</gene>
<evidence type="ECO:0000313" key="13">
    <source>
        <dbReference type="EMBL" id="GMI24826.1"/>
    </source>
</evidence>
<evidence type="ECO:0000259" key="12">
    <source>
        <dbReference type="PROSITE" id="PS50011"/>
    </source>
</evidence>
<protein>
    <recommendedName>
        <fullName evidence="1">non-specific serine/threonine protein kinase</fullName>
        <ecNumber evidence="1">2.7.11.1</ecNumber>
    </recommendedName>
</protein>
<dbReference type="PROSITE" id="PS50011">
    <property type="entry name" value="PROTEIN_KINASE_DOM"/>
    <property type="match status" value="1"/>
</dbReference>
<evidence type="ECO:0000256" key="3">
    <source>
        <dbReference type="ARBA" id="ARBA00022679"/>
    </source>
</evidence>
<dbReference type="PROSITE" id="PS00108">
    <property type="entry name" value="PROTEIN_KINASE_ST"/>
    <property type="match status" value="1"/>
</dbReference>
<keyword evidence="4" id="KW-0547">Nucleotide-binding</keyword>
<keyword evidence="6" id="KW-0067">ATP-binding</keyword>